<dbReference type="EMBL" id="JAHYIQ010000002">
    <property type="protein sequence ID" value="KAK1134412.1"/>
    <property type="molecule type" value="Genomic_DNA"/>
</dbReference>
<feature type="compositionally biased region" description="Low complexity" evidence="1">
    <location>
        <begin position="23"/>
        <end position="43"/>
    </location>
</feature>
<organism evidence="2 3">
    <name type="scientific">Melipona bicolor</name>
    <dbReference type="NCBI Taxonomy" id="60889"/>
    <lineage>
        <taxon>Eukaryota</taxon>
        <taxon>Metazoa</taxon>
        <taxon>Ecdysozoa</taxon>
        <taxon>Arthropoda</taxon>
        <taxon>Hexapoda</taxon>
        <taxon>Insecta</taxon>
        <taxon>Pterygota</taxon>
        <taxon>Neoptera</taxon>
        <taxon>Endopterygota</taxon>
        <taxon>Hymenoptera</taxon>
        <taxon>Apocrita</taxon>
        <taxon>Aculeata</taxon>
        <taxon>Apoidea</taxon>
        <taxon>Anthophila</taxon>
        <taxon>Apidae</taxon>
        <taxon>Melipona</taxon>
    </lineage>
</organism>
<reference evidence="2" key="1">
    <citation type="submission" date="2021-10" db="EMBL/GenBank/DDBJ databases">
        <title>Melipona bicolor Genome sequencing and assembly.</title>
        <authorList>
            <person name="Araujo N.S."/>
            <person name="Arias M.C."/>
        </authorList>
    </citation>
    <scope>NUCLEOTIDE SEQUENCE</scope>
    <source>
        <strain evidence="2">USP_2M_L1-L4_2017</strain>
        <tissue evidence="2">Whole body</tissue>
    </source>
</reference>
<gene>
    <name evidence="2" type="ORF">K0M31_007204</name>
</gene>
<evidence type="ECO:0000256" key="1">
    <source>
        <dbReference type="SAM" id="MobiDB-lite"/>
    </source>
</evidence>
<accession>A0AA40GAY7</accession>
<feature type="compositionally biased region" description="Polar residues" evidence="1">
    <location>
        <begin position="92"/>
        <end position="133"/>
    </location>
</feature>
<evidence type="ECO:0000313" key="3">
    <source>
        <dbReference type="Proteomes" id="UP001177670"/>
    </source>
</evidence>
<protein>
    <submittedName>
        <fullName evidence="2">Uncharacterized protein</fullName>
    </submittedName>
</protein>
<comment type="caution">
    <text evidence="2">The sequence shown here is derived from an EMBL/GenBank/DDBJ whole genome shotgun (WGS) entry which is preliminary data.</text>
</comment>
<evidence type="ECO:0000313" key="2">
    <source>
        <dbReference type="EMBL" id="KAK1134412.1"/>
    </source>
</evidence>
<keyword evidence="3" id="KW-1185">Reference proteome</keyword>
<dbReference type="Proteomes" id="UP001177670">
    <property type="component" value="Unassembled WGS sequence"/>
</dbReference>
<proteinExistence type="predicted"/>
<dbReference type="AlphaFoldDB" id="A0AA40GAY7"/>
<sequence>MKSRLPTQSSTASYPDRKEAEATEMAAEETSFYSSVTTTSGTTKVAANEIPTVEREEAVSTSLPIPAGSNTEERGEAEPVASEKPAEPVPLGTSTDNSVNDSQPKGASVTVAEQYSTTKLEETTTQSEGKVAETTTARFEIRSEDEELFAKASQSVADLTSSASALYDKPGMFKAVSPESRVVVPHFKIPTDEPTLPIEAFFQELSKKS</sequence>
<feature type="compositionally biased region" description="Polar residues" evidence="1">
    <location>
        <begin position="1"/>
        <end position="13"/>
    </location>
</feature>
<name>A0AA40GAY7_9HYME</name>
<feature type="region of interest" description="Disordered" evidence="1">
    <location>
        <begin position="1"/>
        <end position="133"/>
    </location>
</feature>